<dbReference type="GO" id="GO:0009251">
    <property type="term" value="P:glucan catabolic process"/>
    <property type="evidence" value="ECO:0007669"/>
    <property type="project" value="TreeGrafter"/>
</dbReference>
<evidence type="ECO:0000313" key="3">
    <source>
        <dbReference type="EMBL" id="KAK1398322.1"/>
    </source>
</evidence>
<dbReference type="SUPFAM" id="SSF51445">
    <property type="entry name" value="(Trans)glycosidases"/>
    <property type="match status" value="1"/>
</dbReference>
<name>A0AAD8J9E8_9APIA</name>
<evidence type="ECO:0000259" key="2">
    <source>
        <dbReference type="Pfam" id="PF00933"/>
    </source>
</evidence>
<dbReference type="InterPro" id="IPR036962">
    <property type="entry name" value="Glyco_hydro_3_N_sf"/>
</dbReference>
<keyword evidence="4" id="KW-1185">Reference proteome</keyword>
<dbReference type="InterPro" id="IPR051915">
    <property type="entry name" value="Cellulose_Degrad_GH3"/>
</dbReference>
<reference evidence="3" key="2">
    <citation type="submission" date="2023-05" db="EMBL/GenBank/DDBJ databases">
        <authorList>
            <person name="Schelkunov M.I."/>
        </authorList>
    </citation>
    <scope>NUCLEOTIDE SEQUENCE</scope>
    <source>
        <strain evidence="3">Hsosn_3</strain>
        <tissue evidence="3">Leaf</tissue>
    </source>
</reference>
<sequence length="126" mass="14330">MPAYLDCIAQGVCTVMASYSSWNGKKLHTDHFLLTQVLKDQLGFKGMVITDWEAFDRLSDPYGSNYRQCVLSSVNAGVDVVMVPFRYELFLDDLFHLVESEDIPMSRIDDAVERMGRIQKTPSSTR</sequence>
<dbReference type="EMBL" id="JAUIZM010000002">
    <property type="protein sequence ID" value="KAK1398322.1"/>
    <property type="molecule type" value="Genomic_DNA"/>
</dbReference>
<dbReference type="AlphaFoldDB" id="A0AAD8J9E8"/>
<dbReference type="Gene3D" id="3.20.20.300">
    <property type="entry name" value="Glycoside hydrolase, family 3, N-terminal domain"/>
    <property type="match status" value="1"/>
</dbReference>
<dbReference type="Proteomes" id="UP001237642">
    <property type="component" value="Unassembled WGS sequence"/>
</dbReference>
<dbReference type="InterPro" id="IPR017853">
    <property type="entry name" value="GH"/>
</dbReference>
<accession>A0AAD8J9E8</accession>
<gene>
    <name evidence="3" type="ORF">POM88_008185</name>
</gene>
<dbReference type="GO" id="GO:0008422">
    <property type="term" value="F:beta-glucosidase activity"/>
    <property type="evidence" value="ECO:0007669"/>
    <property type="project" value="TreeGrafter"/>
</dbReference>
<protein>
    <submittedName>
        <fullName evidence="3">Beta-glucosidase</fullName>
    </submittedName>
</protein>
<comment type="caution">
    <text evidence="3">The sequence shown here is derived from an EMBL/GenBank/DDBJ whole genome shotgun (WGS) entry which is preliminary data.</text>
</comment>
<evidence type="ECO:0000313" key="4">
    <source>
        <dbReference type="Proteomes" id="UP001237642"/>
    </source>
</evidence>
<reference evidence="3" key="1">
    <citation type="submission" date="2023-02" db="EMBL/GenBank/DDBJ databases">
        <title>Genome of toxic invasive species Heracleum sosnowskyi carries increased number of genes despite the absence of recent whole-genome duplications.</title>
        <authorList>
            <person name="Schelkunov M."/>
            <person name="Shtratnikova V."/>
            <person name="Makarenko M."/>
            <person name="Klepikova A."/>
            <person name="Omelchenko D."/>
            <person name="Novikova G."/>
            <person name="Obukhova E."/>
            <person name="Bogdanov V."/>
            <person name="Penin A."/>
            <person name="Logacheva M."/>
        </authorList>
    </citation>
    <scope>NUCLEOTIDE SEQUENCE</scope>
    <source>
        <strain evidence="3">Hsosn_3</strain>
        <tissue evidence="3">Leaf</tissue>
    </source>
</reference>
<evidence type="ECO:0000256" key="1">
    <source>
        <dbReference type="ARBA" id="ARBA00022801"/>
    </source>
</evidence>
<organism evidence="3 4">
    <name type="scientific">Heracleum sosnowskyi</name>
    <dbReference type="NCBI Taxonomy" id="360622"/>
    <lineage>
        <taxon>Eukaryota</taxon>
        <taxon>Viridiplantae</taxon>
        <taxon>Streptophyta</taxon>
        <taxon>Embryophyta</taxon>
        <taxon>Tracheophyta</taxon>
        <taxon>Spermatophyta</taxon>
        <taxon>Magnoliopsida</taxon>
        <taxon>eudicotyledons</taxon>
        <taxon>Gunneridae</taxon>
        <taxon>Pentapetalae</taxon>
        <taxon>asterids</taxon>
        <taxon>campanulids</taxon>
        <taxon>Apiales</taxon>
        <taxon>Apiaceae</taxon>
        <taxon>Apioideae</taxon>
        <taxon>apioid superclade</taxon>
        <taxon>Tordylieae</taxon>
        <taxon>Tordyliinae</taxon>
        <taxon>Heracleum</taxon>
    </lineage>
</organism>
<dbReference type="PANTHER" id="PTHR30620:SF33">
    <property type="entry name" value="BETA-D-GLUCAN EXOHYDROLASE-LIKE PROTEIN-RELATED"/>
    <property type="match status" value="1"/>
</dbReference>
<feature type="domain" description="Glycoside hydrolase family 3 N-terminal" evidence="2">
    <location>
        <begin position="1"/>
        <end position="117"/>
    </location>
</feature>
<proteinExistence type="predicted"/>
<keyword evidence="1" id="KW-0378">Hydrolase</keyword>
<dbReference type="Pfam" id="PF00933">
    <property type="entry name" value="Glyco_hydro_3"/>
    <property type="match status" value="1"/>
</dbReference>
<dbReference type="PANTHER" id="PTHR30620">
    <property type="entry name" value="PERIPLASMIC BETA-GLUCOSIDASE-RELATED"/>
    <property type="match status" value="1"/>
</dbReference>
<dbReference type="InterPro" id="IPR001764">
    <property type="entry name" value="Glyco_hydro_3_N"/>
</dbReference>